<accession>A0A2A9N9K7</accession>
<gene>
    <name evidence="1" type="ORF">AMATHDRAFT_6935</name>
</gene>
<evidence type="ECO:0000313" key="2">
    <source>
        <dbReference type="Proteomes" id="UP000242287"/>
    </source>
</evidence>
<dbReference type="EMBL" id="KZ302123">
    <property type="protein sequence ID" value="PFH47269.1"/>
    <property type="molecule type" value="Genomic_DNA"/>
</dbReference>
<organism evidence="1 2">
    <name type="scientific">Amanita thiersii Skay4041</name>
    <dbReference type="NCBI Taxonomy" id="703135"/>
    <lineage>
        <taxon>Eukaryota</taxon>
        <taxon>Fungi</taxon>
        <taxon>Dikarya</taxon>
        <taxon>Basidiomycota</taxon>
        <taxon>Agaricomycotina</taxon>
        <taxon>Agaricomycetes</taxon>
        <taxon>Agaricomycetidae</taxon>
        <taxon>Agaricales</taxon>
        <taxon>Pluteineae</taxon>
        <taxon>Amanitaceae</taxon>
        <taxon>Amanita</taxon>
    </lineage>
</organism>
<keyword evidence="2" id="KW-1185">Reference proteome</keyword>
<sequence length="166" mass="18383">MGSLRAGGNHAQFIASSRGIKRAQSFYVFVQCWTLLYHLTKCALAMRSSSIVVSVAFLLAASGSATSLWQKPGDFAELPGDFAELPSFSDRVRARSRGTKMTFEQWSARYPATKMRKYKRRDPPVSKPLDERLAPNTRVVTGLPQLPIVIVSPPDRFSPATQPRAP</sequence>
<protein>
    <submittedName>
        <fullName evidence="1">Uncharacterized protein</fullName>
    </submittedName>
</protein>
<dbReference type="Proteomes" id="UP000242287">
    <property type="component" value="Unassembled WGS sequence"/>
</dbReference>
<evidence type="ECO:0000313" key="1">
    <source>
        <dbReference type="EMBL" id="PFH47269.1"/>
    </source>
</evidence>
<reference evidence="1 2" key="1">
    <citation type="submission" date="2014-02" db="EMBL/GenBank/DDBJ databases">
        <title>Transposable element dynamics among asymbiotic and ectomycorrhizal Amanita fungi.</title>
        <authorList>
            <consortium name="DOE Joint Genome Institute"/>
            <person name="Hess J."/>
            <person name="Skrede I."/>
            <person name="Wolfe B."/>
            <person name="LaButti K."/>
            <person name="Ohm R.A."/>
            <person name="Grigoriev I.V."/>
            <person name="Pringle A."/>
        </authorList>
    </citation>
    <scope>NUCLEOTIDE SEQUENCE [LARGE SCALE GENOMIC DNA]</scope>
    <source>
        <strain evidence="1 2">SKay4041</strain>
    </source>
</reference>
<name>A0A2A9N9K7_9AGAR</name>
<dbReference type="AlphaFoldDB" id="A0A2A9N9K7"/>
<proteinExistence type="predicted"/>